<comment type="caution">
    <text evidence="2">The sequence shown here is derived from an EMBL/GenBank/DDBJ whole genome shotgun (WGS) entry which is preliminary data.</text>
</comment>
<dbReference type="SUPFAM" id="SSF53335">
    <property type="entry name" value="S-adenosyl-L-methionine-dependent methyltransferases"/>
    <property type="match status" value="1"/>
</dbReference>
<reference evidence="2" key="1">
    <citation type="journal article" date="2021" name="Front. Microbiol.">
        <title>Comprehensive Comparative Genomics and Phenotyping of Methylobacterium Species.</title>
        <authorList>
            <person name="Alessa O."/>
            <person name="Ogura Y."/>
            <person name="Fujitani Y."/>
            <person name="Takami H."/>
            <person name="Hayashi T."/>
            <person name="Sahin N."/>
            <person name="Tani A."/>
        </authorList>
    </citation>
    <scope>NUCLEOTIDE SEQUENCE</scope>
    <source>
        <strain evidence="2">DSM 19015</strain>
    </source>
</reference>
<reference evidence="2" key="2">
    <citation type="submission" date="2021-08" db="EMBL/GenBank/DDBJ databases">
        <authorList>
            <person name="Tani A."/>
            <person name="Ola A."/>
            <person name="Ogura Y."/>
            <person name="Katsura K."/>
            <person name="Hayashi T."/>
        </authorList>
    </citation>
    <scope>NUCLEOTIDE SEQUENCE</scope>
    <source>
        <strain evidence="2">DSM 19015</strain>
    </source>
</reference>
<sequence>MSGDYHGSRLAYDPRRRILWQALWRHHFRRVVAPDACVLDLGAGYGDFINTVVARRRIAVDLWPDLARHLAPGVEPVLAPATDLSAIAAGSVDLVFASNLFEHLTQQDFIATLAEIRRVLGPGGTLTILQPNYRYAYREYFDDYTHVAVYSHISLADLLRAHGWDVTDVRPRFLPLTVKSRLPVWPGLIAAYLRSPMKPMGKQMLISARPRAVH</sequence>
<dbReference type="InterPro" id="IPR013216">
    <property type="entry name" value="Methyltransf_11"/>
</dbReference>
<name>A0ABQ4RWE6_9HYPH</name>
<dbReference type="EMBL" id="BPQP01000030">
    <property type="protein sequence ID" value="GJD94906.1"/>
    <property type="molecule type" value="Genomic_DNA"/>
</dbReference>
<dbReference type="Pfam" id="PF08241">
    <property type="entry name" value="Methyltransf_11"/>
    <property type="match status" value="1"/>
</dbReference>
<evidence type="ECO:0000259" key="1">
    <source>
        <dbReference type="Pfam" id="PF08241"/>
    </source>
</evidence>
<keyword evidence="3" id="KW-1185">Reference proteome</keyword>
<accession>A0ABQ4RWE6</accession>
<protein>
    <recommendedName>
        <fullName evidence="1">Methyltransferase type 11 domain-containing protein</fullName>
    </recommendedName>
</protein>
<dbReference type="Gene3D" id="3.40.50.150">
    <property type="entry name" value="Vaccinia Virus protein VP39"/>
    <property type="match status" value="1"/>
</dbReference>
<gene>
    <name evidence="2" type="ORF">OCOJLMKI_2113</name>
</gene>
<organism evidence="2 3">
    <name type="scientific">Methylobacterium iners</name>
    <dbReference type="NCBI Taxonomy" id="418707"/>
    <lineage>
        <taxon>Bacteria</taxon>
        <taxon>Pseudomonadati</taxon>
        <taxon>Pseudomonadota</taxon>
        <taxon>Alphaproteobacteria</taxon>
        <taxon>Hyphomicrobiales</taxon>
        <taxon>Methylobacteriaceae</taxon>
        <taxon>Methylobacterium</taxon>
    </lineage>
</organism>
<dbReference type="Proteomes" id="UP001055125">
    <property type="component" value="Unassembled WGS sequence"/>
</dbReference>
<dbReference type="InterPro" id="IPR029063">
    <property type="entry name" value="SAM-dependent_MTases_sf"/>
</dbReference>
<evidence type="ECO:0000313" key="2">
    <source>
        <dbReference type="EMBL" id="GJD94906.1"/>
    </source>
</evidence>
<dbReference type="RefSeq" id="WP_238244064.1">
    <property type="nucleotide sequence ID" value="NZ_BPQP01000030.1"/>
</dbReference>
<feature type="domain" description="Methyltransferase type 11" evidence="1">
    <location>
        <begin position="39"/>
        <end position="127"/>
    </location>
</feature>
<dbReference type="CDD" id="cd02440">
    <property type="entry name" value="AdoMet_MTases"/>
    <property type="match status" value="1"/>
</dbReference>
<evidence type="ECO:0000313" key="3">
    <source>
        <dbReference type="Proteomes" id="UP001055125"/>
    </source>
</evidence>
<proteinExistence type="predicted"/>